<dbReference type="GO" id="GO:0044178">
    <property type="term" value="C:host cell Golgi membrane"/>
    <property type="evidence" value="ECO:0007669"/>
    <property type="project" value="UniProtKB-SubCell"/>
</dbReference>
<evidence type="ECO:0000256" key="4">
    <source>
        <dbReference type="ARBA" id="ARBA00007652"/>
    </source>
</evidence>
<dbReference type="GO" id="GO:0019058">
    <property type="term" value="P:viral life cycle"/>
    <property type="evidence" value="ECO:0007669"/>
    <property type="project" value="InterPro"/>
</dbReference>
<keyword evidence="13" id="KW-0261">Viral envelope protein</keyword>
<evidence type="ECO:0000256" key="9">
    <source>
        <dbReference type="ARBA" id="ARBA00022870"/>
    </source>
</evidence>
<keyword evidence="6 12" id="KW-0812">Transmembrane</keyword>
<feature type="transmembrane region" description="Helical" evidence="12">
    <location>
        <begin position="151"/>
        <end position="173"/>
    </location>
</feature>
<evidence type="ECO:0000256" key="6">
    <source>
        <dbReference type="ARBA" id="ARBA00022692"/>
    </source>
</evidence>
<dbReference type="GO" id="GO:0044200">
    <property type="term" value="C:host cell nuclear membrane"/>
    <property type="evidence" value="ECO:0007669"/>
    <property type="project" value="UniProtKB-SubCell"/>
</dbReference>
<feature type="transmembrane region" description="Helical" evidence="12">
    <location>
        <begin position="81"/>
        <end position="106"/>
    </location>
</feature>
<evidence type="ECO:0000256" key="8">
    <source>
        <dbReference type="ARBA" id="ARBA00022844"/>
    </source>
</evidence>
<keyword evidence="7" id="KW-1040">Host Golgi apparatus</keyword>
<evidence type="ECO:0000256" key="1">
    <source>
        <dbReference type="ARBA" id="ARBA00004252"/>
    </source>
</evidence>
<keyword evidence="8" id="KW-0946">Virion</keyword>
<keyword evidence="11 12" id="KW-0472">Membrane</keyword>
<dbReference type="EMBL" id="MF431494">
    <property type="protein sequence ID" value="AUB51018.1"/>
    <property type="molecule type" value="Genomic_DNA"/>
</dbReference>
<dbReference type="Pfam" id="PF04544">
    <property type="entry name" value="Herpes_UL20"/>
    <property type="match status" value="1"/>
</dbReference>
<keyword evidence="10 12" id="KW-1133">Transmembrane helix</keyword>
<evidence type="ECO:0000256" key="11">
    <source>
        <dbReference type="ARBA" id="ARBA00023136"/>
    </source>
</evidence>
<evidence type="ECO:0000256" key="2">
    <source>
        <dbReference type="ARBA" id="ARBA00004328"/>
    </source>
</evidence>
<gene>
    <name evidence="13" type="primary">MDV032</name>
</gene>
<comment type="similarity">
    <text evidence="4">Belongs to the alphaherpesvirinae UL20 family.</text>
</comment>
<keyword evidence="5" id="KW-1048">Host nucleus</keyword>
<proteinExistence type="inferred from homology"/>
<evidence type="ECO:0000256" key="5">
    <source>
        <dbReference type="ARBA" id="ARBA00022562"/>
    </source>
</evidence>
<accession>A0A2H4V7P6</accession>
<evidence type="ECO:0000256" key="3">
    <source>
        <dbReference type="ARBA" id="ARBA00004634"/>
    </source>
</evidence>
<reference evidence="13" key="1">
    <citation type="journal article" date="2017" name="Evol. Appl.">
        <title>A phylogenomic analysis of Marek's disease virus reveals independent paths to virulence in Eurasia and North America.</title>
        <authorList>
            <person name="Trimpert J."/>
            <person name="Groenke N."/>
            <person name="Jenckel M."/>
            <person name="He S."/>
            <person name="Kunec D."/>
            <person name="Szpara M.L."/>
            <person name="Spatz S.J."/>
            <person name="Osterrieder N."/>
            <person name="McMahon D.P."/>
        </authorList>
    </citation>
    <scope>NUCLEOTIDE SEQUENCE</scope>
    <source>
        <strain evidence="13">EU-1</strain>
    </source>
</reference>
<evidence type="ECO:0000313" key="13">
    <source>
        <dbReference type="EMBL" id="AUB51018.1"/>
    </source>
</evidence>
<evidence type="ECO:0000256" key="10">
    <source>
        <dbReference type="ARBA" id="ARBA00022989"/>
    </source>
</evidence>
<feature type="transmembrane region" description="Helical" evidence="12">
    <location>
        <begin position="112"/>
        <end position="130"/>
    </location>
</feature>
<protein>
    <submittedName>
        <fullName evidence="13">Envelope protein UL20</fullName>
    </submittedName>
</protein>
<keyword evidence="9" id="KW-1043">Host membrane</keyword>
<sequence>MSKHGFGYYATEANEYTIPLDDIDDGRSDTDAKTLGSVLTQLSEEVDWDDAVDYATMSSYLGDYVFTIPNSYDIHPKFTRYVVLFGLSTFVLRPSCCLIFLFYAIYAQDNRFLILGTTITAFFYGTLMLEMYYMYANIKYDLMPLSKFQQVLIGALSMLGPIIFVAISYNMIFKDVTFMKKILAFDTNLKTSGFVIYLVMIASLAYSITSISDAIGFLLPRLWARAVLKSCVPF</sequence>
<name>A0A2H4V7P6_9ALPH</name>
<organism evidence="13">
    <name type="scientific">Gallid alphaherpesvirus 2</name>
    <dbReference type="NCBI Taxonomy" id="10390"/>
    <lineage>
        <taxon>Viruses</taxon>
        <taxon>Duplodnaviria</taxon>
        <taxon>Heunggongvirae</taxon>
        <taxon>Peploviricota</taxon>
        <taxon>Herviviricetes</taxon>
        <taxon>Herpesvirales</taxon>
        <taxon>Orthoherpesviridae</taxon>
        <taxon>Alphaherpesvirinae</taxon>
        <taxon>Mardivirus</taxon>
        <taxon>Mardivirus gallidalpha2</taxon>
    </lineage>
</organism>
<evidence type="ECO:0000256" key="7">
    <source>
        <dbReference type="ARBA" id="ARBA00022812"/>
    </source>
</evidence>
<feature type="transmembrane region" description="Helical" evidence="12">
    <location>
        <begin position="193"/>
        <end position="219"/>
    </location>
</feature>
<comment type="subcellular location">
    <subcellularLocation>
        <location evidence="1">Host Golgi apparatus membrane</location>
        <topology evidence="1">Multi-pass membrane protein</topology>
    </subcellularLocation>
    <subcellularLocation>
        <location evidence="3">Host nucleus membrane</location>
        <topology evidence="3">Multi-pass membrane protein</topology>
    </subcellularLocation>
    <subcellularLocation>
        <location evidence="2">Virion</location>
    </subcellularLocation>
</comment>
<evidence type="ECO:0000256" key="12">
    <source>
        <dbReference type="SAM" id="Phobius"/>
    </source>
</evidence>
<dbReference type="GO" id="GO:0019031">
    <property type="term" value="C:viral envelope"/>
    <property type="evidence" value="ECO:0007669"/>
    <property type="project" value="UniProtKB-KW"/>
</dbReference>
<dbReference type="InterPro" id="IPR007629">
    <property type="entry name" value="Herpes_UL20"/>
</dbReference>